<keyword evidence="3" id="KW-1185">Reference proteome</keyword>
<dbReference type="EMBL" id="CP031376">
    <property type="protein sequence ID" value="AXK51579.1"/>
    <property type="molecule type" value="Genomic_DNA"/>
</dbReference>
<feature type="transmembrane region" description="Helical" evidence="1">
    <location>
        <begin position="86"/>
        <end position="106"/>
    </location>
</feature>
<dbReference type="RefSeq" id="WP_115558473.1">
    <property type="nucleotide sequence ID" value="NZ_CP031376.1"/>
</dbReference>
<keyword evidence="1" id="KW-0812">Transmembrane</keyword>
<keyword evidence="1" id="KW-1133">Transmembrane helix</keyword>
<dbReference type="Proteomes" id="UP000254792">
    <property type="component" value="Chromosome"/>
</dbReference>
<feature type="transmembrane region" description="Helical" evidence="1">
    <location>
        <begin position="253"/>
        <end position="277"/>
    </location>
</feature>
<accession>A0A345Z4Q0</accession>
<evidence type="ECO:0000313" key="2">
    <source>
        <dbReference type="EMBL" id="AXK51579.1"/>
    </source>
</evidence>
<feature type="transmembrane region" description="Helical" evidence="1">
    <location>
        <begin position="188"/>
        <end position="210"/>
    </location>
</feature>
<sequence>MTKNEKHWLISLLITYLLFALTLLFSVIMVYMWFSKKIYIKYLPNIEKDFFNGFIVGGNDIYDKAYVTSKYLIFPFGKSLYEPGPYLLTSIIVILAIFVYLPLASLRLRSDVFKRTFFWFNGVILLPFIILMGVGFALPMNINTYTKVFDQQIYRYFGEDFFHTQQLQEQLDIFRSSVVESFGFSKGVIFNSLGMVFVLLSSLAIVYCMVKDVLIIKNLKNMDDLAKLEIPAAVEVSEEDIWFSSKQVVNRKYFFVLLLFTSILTISTIVLFFMFALETFKLSEIPFVGKEYFNGFIDQGGRRAGKDHLRMEGLLTSFWFIPISSWKFKFFLTFLPLWGWASVNVMFIHKYYKGQVNNGLIFWVNIFLIIFLVNICLQLSGFLSFRNYENFARNSVYADFEKNYLIKTIGLKTLESQINDTAKGLQSLIAPKYDAFVISQIVLIAITIGVAMTWNTAYLLKKDKDLNPEQIPKSKI</sequence>
<feature type="transmembrane region" description="Helical" evidence="1">
    <location>
        <begin position="328"/>
        <end position="348"/>
    </location>
</feature>
<keyword evidence="1" id="KW-0472">Membrane</keyword>
<reference evidence="2 3" key="1">
    <citation type="submission" date="2018-07" db="EMBL/GenBank/DDBJ databases">
        <title>Complete genome sequence of Spiroplasma alleghenense PLHS-1 (ATCC 51752).</title>
        <authorList>
            <person name="Chou L."/>
            <person name="Lee T.-Y."/>
            <person name="Tsai Y.-M."/>
            <person name="Kuo C.-H."/>
        </authorList>
    </citation>
    <scope>NUCLEOTIDE SEQUENCE [LARGE SCALE GENOMIC DNA]</scope>
    <source>
        <strain evidence="2 3">PLHS-1</strain>
    </source>
</reference>
<proteinExistence type="predicted"/>
<name>A0A345Z4Q0_9MOLU</name>
<evidence type="ECO:0000256" key="1">
    <source>
        <dbReference type="SAM" id="Phobius"/>
    </source>
</evidence>
<feature type="transmembrane region" description="Helical" evidence="1">
    <location>
        <begin position="12"/>
        <end position="34"/>
    </location>
</feature>
<dbReference type="AlphaFoldDB" id="A0A345Z4Q0"/>
<protein>
    <recommendedName>
        <fullName evidence="4">Transmembrane protein</fullName>
    </recommendedName>
</protein>
<evidence type="ECO:0008006" key="4">
    <source>
        <dbReference type="Google" id="ProtNLM"/>
    </source>
</evidence>
<organism evidence="2 3">
    <name type="scientific">Spiroplasma alleghenense</name>
    <dbReference type="NCBI Taxonomy" id="216931"/>
    <lineage>
        <taxon>Bacteria</taxon>
        <taxon>Bacillati</taxon>
        <taxon>Mycoplasmatota</taxon>
        <taxon>Mollicutes</taxon>
        <taxon>Entomoplasmatales</taxon>
        <taxon>Spiroplasmataceae</taxon>
        <taxon>Spiroplasma</taxon>
    </lineage>
</organism>
<feature type="transmembrane region" description="Helical" evidence="1">
    <location>
        <begin position="435"/>
        <end position="454"/>
    </location>
</feature>
<gene>
    <name evidence="2" type="ORF">SALLE_v1c09090</name>
</gene>
<dbReference type="KEGG" id="salx:SALLE_v1c09090"/>
<feature type="transmembrane region" description="Helical" evidence="1">
    <location>
        <begin position="118"/>
        <end position="138"/>
    </location>
</feature>
<feature type="transmembrane region" description="Helical" evidence="1">
    <location>
        <begin position="360"/>
        <end position="385"/>
    </location>
</feature>
<evidence type="ECO:0000313" key="3">
    <source>
        <dbReference type="Proteomes" id="UP000254792"/>
    </source>
</evidence>